<dbReference type="OMA" id="GNHDTML"/>
<dbReference type="CDD" id="cd07391">
    <property type="entry name" value="MPP_PF1019"/>
    <property type="match status" value="1"/>
</dbReference>
<dbReference type="AlphaFoldDB" id="A0A2T9X1I7"/>
<accession>A0A2T9X1I7</accession>
<gene>
    <name evidence="2" type="ORF">DDW13_09390</name>
</gene>
<comment type="caution">
    <text evidence="2">The sequence shown here is derived from an EMBL/GenBank/DDBJ whole genome shotgun (WGS) entry which is preliminary data.</text>
</comment>
<dbReference type="Pfam" id="PF00149">
    <property type="entry name" value="Metallophos"/>
    <property type="match status" value="1"/>
</dbReference>
<dbReference type="InterPro" id="IPR004843">
    <property type="entry name" value="Calcineurin-like_PHP"/>
</dbReference>
<dbReference type="GO" id="GO:0016787">
    <property type="term" value="F:hydrolase activity"/>
    <property type="evidence" value="ECO:0007669"/>
    <property type="project" value="InterPro"/>
</dbReference>
<dbReference type="Proteomes" id="UP000245638">
    <property type="component" value="Unassembled WGS sequence"/>
</dbReference>
<dbReference type="Gene3D" id="3.60.21.10">
    <property type="match status" value="1"/>
</dbReference>
<dbReference type="SUPFAM" id="SSF56300">
    <property type="entry name" value="Metallo-dependent phosphatases"/>
    <property type="match status" value="1"/>
</dbReference>
<feature type="domain" description="Calcineurin-like phosphoesterase" evidence="1">
    <location>
        <begin position="24"/>
        <end position="123"/>
    </location>
</feature>
<dbReference type="PIRSF" id="PIRSF000887">
    <property type="entry name" value="Pesterase_MJ0037"/>
    <property type="match status" value="1"/>
</dbReference>
<protein>
    <submittedName>
        <fullName evidence="2">Phosphoesterase</fullName>
    </submittedName>
</protein>
<dbReference type="InterPro" id="IPR024173">
    <property type="entry name" value="Pesterase_MJ0037-like"/>
</dbReference>
<name>A0A2T9X1I7_9CREN</name>
<dbReference type="RefSeq" id="WP_013776197.1">
    <property type="nucleotide sequence ID" value="NC_015518.1"/>
</dbReference>
<sequence>MIEIEKGIYIEGDIPGIYIKSINTAVISDVHIGYEEEMARKGIFLPRVQKKKFLDVVNKIIREFNTYNIIVDGDFKHIFNGLGKQEKEDLTSALSTIKDLGVKLTLIRGNHDNYISLVTDKFDIEIRDEIETDNMIILHGHKDIEPKDNVIYIIGHEHPRISLRDKLGFSRKLQAFLLVPLKNGSKALILPAIGSYQAGNDISLIHNNYMSPLIRNYGILEEAKPYVIIEGEGIMEFPKLELLKNIVV</sequence>
<dbReference type="PANTHER" id="PTHR39323">
    <property type="entry name" value="BLR1149 PROTEIN"/>
    <property type="match status" value="1"/>
</dbReference>
<evidence type="ECO:0000313" key="2">
    <source>
        <dbReference type="EMBL" id="PVU73957.1"/>
    </source>
</evidence>
<reference evidence="2 3" key="1">
    <citation type="journal article" date="2015" name="Appl. Environ. Microbiol.">
        <title>Nanoarchaeota, Their Sulfolobales Host, and Nanoarchaeota Virus Distribution across Yellowstone National Park Hot Springs.</title>
        <authorList>
            <person name="Munson-McGee J.H."/>
            <person name="Field E.K."/>
            <person name="Bateson M."/>
            <person name="Rooney C."/>
            <person name="Stepanauskas R."/>
            <person name="Young M.J."/>
        </authorList>
    </citation>
    <scope>NUCLEOTIDE SEQUENCE [LARGE SCALE GENOMIC DNA]</scope>
    <source>
        <strain evidence="2">SCGC AC-742_N10</strain>
    </source>
</reference>
<evidence type="ECO:0000259" key="1">
    <source>
        <dbReference type="Pfam" id="PF00149"/>
    </source>
</evidence>
<dbReference type="NCBIfam" id="TIGR00024">
    <property type="entry name" value="SbcD_rel_arch"/>
    <property type="match status" value="1"/>
</dbReference>
<organism evidence="2 3">
    <name type="scientific">Acidianus hospitalis</name>
    <dbReference type="NCBI Taxonomy" id="563177"/>
    <lineage>
        <taxon>Archaea</taxon>
        <taxon>Thermoproteota</taxon>
        <taxon>Thermoprotei</taxon>
        <taxon>Sulfolobales</taxon>
        <taxon>Sulfolobaceae</taxon>
        <taxon>Acidianus</taxon>
    </lineage>
</organism>
<dbReference type="InterPro" id="IPR004376">
    <property type="entry name" value="Pesterase_MJ0037"/>
</dbReference>
<dbReference type="PANTHER" id="PTHR39323:SF1">
    <property type="entry name" value="BLR1149 PROTEIN"/>
    <property type="match status" value="1"/>
</dbReference>
<dbReference type="InterPro" id="IPR029052">
    <property type="entry name" value="Metallo-depent_PP-like"/>
</dbReference>
<evidence type="ECO:0000313" key="3">
    <source>
        <dbReference type="Proteomes" id="UP000245638"/>
    </source>
</evidence>
<proteinExistence type="predicted"/>
<dbReference type="EMBL" id="QEFD01000236">
    <property type="protein sequence ID" value="PVU73957.1"/>
    <property type="molecule type" value="Genomic_DNA"/>
</dbReference>